<feature type="region of interest" description="Disordered" evidence="1">
    <location>
        <begin position="169"/>
        <end position="213"/>
    </location>
</feature>
<reference evidence="2 3" key="1">
    <citation type="submission" date="2014-06" db="EMBL/GenBank/DDBJ databases">
        <title>Evolutionary Origins and Diversification of the Mycorrhizal Mutualists.</title>
        <authorList>
            <consortium name="DOE Joint Genome Institute"/>
            <consortium name="Mycorrhizal Genomics Consortium"/>
            <person name="Kohler A."/>
            <person name="Kuo A."/>
            <person name="Nagy L.G."/>
            <person name="Floudas D."/>
            <person name="Copeland A."/>
            <person name="Barry K.W."/>
            <person name="Cichocki N."/>
            <person name="Veneault-Fourrey C."/>
            <person name="LaButti K."/>
            <person name="Lindquist E.A."/>
            <person name="Lipzen A."/>
            <person name="Lundell T."/>
            <person name="Morin E."/>
            <person name="Murat C."/>
            <person name="Riley R."/>
            <person name="Ohm R."/>
            <person name="Sun H."/>
            <person name="Tunlid A."/>
            <person name="Henrissat B."/>
            <person name="Grigoriev I.V."/>
            <person name="Hibbett D.S."/>
            <person name="Martin F."/>
        </authorList>
    </citation>
    <scope>NUCLEOTIDE SEQUENCE [LARGE SCALE GENOMIC DNA]</scope>
    <source>
        <strain evidence="2 3">SS14</strain>
    </source>
</reference>
<feature type="region of interest" description="Disordered" evidence="1">
    <location>
        <begin position="232"/>
        <end position="290"/>
    </location>
</feature>
<organism evidence="2 3">
    <name type="scientific">Sphaerobolus stellatus (strain SS14)</name>
    <dbReference type="NCBI Taxonomy" id="990650"/>
    <lineage>
        <taxon>Eukaryota</taxon>
        <taxon>Fungi</taxon>
        <taxon>Dikarya</taxon>
        <taxon>Basidiomycota</taxon>
        <taxon>Agaricomycotina</taxon>
        <taxon>Agaricomycetes</taxon>
        <taxon>Phallomycetidae</taxon>
        <taxon>Geastrales</taxon>
        <taxon>Sphaerobolaceae</taxon>
        <taxon>Sphaerobolus</taxon>
    </lineage>
</organism>
<dbReference type="EMBL" id="KN837111">
    <property type="protein sequence ID" value="KIJ45528.1"/>
    <property type="molecule type" value="Genomic_DNA"/>
</dbReference>
<evidence type="ECO:0000256" key="1">
    <source>
        <dbReference type="SAM" id="MobiDB-lite"/>
    </source>
</evidence>
<sequence length="290" mass="32484">MSSRVVSTTTPPRSSWDPPMFTDDDFRPSYGASRTSSTDGASSYVQRRPYDEHTSNRKISSSRSGTTSMKLQVTPPCTILATGDFRVYQRIFIGNPSNGQVIRENIFVGLLIADNDQDYFSICREESPNEALTNEQLADICSRSSQRGTCPRFAIKPRSNLNLSDIEAQARHRHHSTPNRLSQSFSPGSSSRMPSVPVMVDETERRRAPTRAKWKAENIQLRTQHIMRWMGDTGQFSSPLSPNPPLTDRRIADGSPVDSRRSDSENRNGRQNSRGQSGFSPVTSSYNAFQ</sequence>
<feature type="compositionally biased region" description="Low complexity" evidence="1">
    <location>
        <begin position="182"/>
        <end position="200"/>
    </location>
</feature>
<dbReference type="Proteomes" id="UP000054279">
    <property type="component" value="Unassembled WGS sequence"/>
</dbReference>
<feature type="compositionally biased region" description="Polar residues" evidence="1">
    <location>
        <begin position="1"/>
        <end position="13"/>
    </location>
</feature>
<feature type="compositionally biased region" description="Polar residues" evidence="1">
    <location>
        <begin position="32"/>
        <end position="45"/>
    </location>
</feature>
<feature type="region of interest" description="Disordered" evidence="1">
    <location>
        <begin position="1"/>
        <end position="69"/>
    </location>
</feature>
<evidence type="ECO:0000313" key="3">
    <source>
        <dbReference type="Proteomes" id="UP000054279"/>
    </source>
</evidence>
<dbReference type="HOGENOM" id="CLU_960332_0_0_1"/>
<feature type="compositionally biased region" description="Polar residues" evidence="1">
    <location>
        <begin position="57"/>
        <end position="69"/>
    </location>
</feature>
<protein>
    <submittedName>
        <fullName evidence="2">Uncharacterized protein</fullName>
    </submittedName>
</protein>
<dbReference type="AlphaFoldDB" id="A0A0C9URN8"/>
<feature type="compositionally biased region" description="Polar residues" evidence="1">
    <location>
        <begin position="269"/>
        <end position="290"/>
    </location>
</feature>
<proteinExistence type="predicted"/>
<accession>A0A0C9URN8</accession>
<evidence type="ECO:0000313" key="2">
    <source>
        <dbReference type="EMBL" id="KIJ45528.1"/>
    </source>
</evidence>
<gene>
    <name evidence="2" type="ORF">M422DRAFT_29662</name>
</gene>
<name>A0A0C9URN8_SPHS4</name>
<keyword evidence="3" id="KW-1185">Reference proteome</keyword>
<feature type="compositionally biased region" description="Basic and acidic residues" evidence="1">
    <location>
        <begin position="247"/>
        <end position="268"/>
    </location>
</feature>